<feature type="compositionally biased region" description="Low complexity" evidence="1">
    <location>
        <begin position="138"/>
        <end position="150"/>
    </location>
</feature>
<sequence>MTEEVKHGVENYVDATFATAIAAIRASIIALEVNKDVVANSTKLRTKLSNLHAASCELAQLLTLEDDEEELVYEKIQVPEVQLQELRIRVVDYAQSLSSPQQQGKDQKFFKDSDDDDIQIEDLALSQEELHLLKVNDSTSKTNTPPTLTTEQKLTTEDDDDDDDDDDLIVEEIELSPEELAQLGISPLPS</sequence>
<name>A0A7S3NJW4_9STRA</name>
<proteinExistence type="predicted"/>
<protein>
    <submittedName>
        <fullName evidence="2">Uncharacterized protein</fullName>
    </submittedName>
</protein>
<evidence type="ECO:0000256" key="1">
    <source>
        <dbReference type="SAM" id="MobiDB-lite"/>
    </source>
</evidence>
<gene>
    <name evidence="2" type="ORF">ALAG00032_LOCUS3071</name>
</gene>
<evidence type="ECO:0000313" key="2">
    <source>
        <dbReference type="EMBL" id="CAE0362330.1"/>
    </source>
</evidence>
<accession>A0A7S3NJW4</accession>
<dbReference type="EMBL" id="HBIJ01004334">
    <property type="protein sequence ID" value="CAE0362330.1"/>
    <property type="molecule type" value="Transcribed_RNA"/>
</dbReference>
<reference evidence="2" key="1">
    <citation type="submission" date="2021-01" db="EMBL/GenBank/DDBJ databases">
        <authorList>
            <person name="Corre E."/>
            <person name="Pelletier E."/>
            <person name="Niang G."/>
            <person name="Scheremetjew M."/>
            <person name="Finn R."/>
            <person name="Kale V."/>
            <person name="Holt S."/>
            <person name="Cochrane G."/>
            <person name="Meng A."/>
            <person name="Brown T."/>
            <person name="Cohen L."/>
        </authorList>
    </citation>
    <scope>NUCLEOTIDE SEQUENCE</scope>
    <source>
        <strain evidence="2">CCMP1510</strain>
    </source>
</reference>
<feature type="compositionally biased region" description="Acidic residues" evidence="1">
    <location>
        <begin position="157"/>
        <end position="167"/>
    </location>
</feature>
<organism evidence="2">
    <name type="scientific">Aureoumbra lagunensis</name>
    <dbReference type="NCBI Taxonomy" id="44058"/>
    <lineage>
        <taxon>Eukaryota</taxon>
        <taxon>Sar</taxon>
        <taxon>Stramenopiles</taxon>
        <taxon>Ochrophyta</taxon>
        <taxon>Pelagophyceae</taxon>
        <taxon>Pelagomonadales</taxon>
        <taxon>Aureoumbra</taxon>
    </lineage>
</organism>
<feature type="region of interest" description="Disordered" evidence="1">
    <location>
        <begin position="136"/>
        <end position="167"/>
    </location>
</feature>
<dbReference type="AlphaFoldDB" id="A0A7S3NJW4"/>